<dbReference type="AlphaFoldDB" id="A0A9W9YI72"/>
<feature type="coiled-coil region" evidence="1">
    <location>
        <begin position="87"/>
        <end position="179"/>
    </location>
</feature>
<reference evidence="2" key="1">
    <citation type="submission" date="2023-01" db="EMBL/GenBank/DDBJ databases">
        <title>Genome assembly of the deep-sea coral Lophelia pertusa.</title>
        <authorList>
            <person name="Herrera S."/>
            <person name="Cordes E."/>
        </authorList>
    </citation>
    <scope>NUCLEOTIDE SEQUENCE</scope>
    <source>
        <strain evidence="2">USNM1676648</strain>
        <tissue evidence="2">Polyp</tissue>
    </source>
</reference>
<comment type="caution">
    <text evidence="2">The sequence shown here is derived from an EMBL/GenBank/DDBJ whole genome shotgun (WGS) entry which is preliminary data.</text>
</comment>
<evidence type="ECO:0000313" key="3">
    <source>
        <dbReference type="Proteomes" id="UP001163046"/>
    </source>
</evidence>
<dbReference type="OrthoDB" id="5980147at2759"/>
<dbReference type="EMBL" id="MU827371">
    <property type="protein sequence ID" value="KAJ7350991.1"/>
    <property type="molecule type" value="Genomic_DNA"/>
</dbReference>
<accession>A0A9W9YI72</accession>
<organism evidence="2 3">
    <name type="scientific">Desmophyllum pertusum</name>
    <dbReference type="NCBI Taxonomy" id="174260"/>
    <lineage>
        <taxon>Eukaryota</taxon>
        <taxon>Metazoa</taxon>
        <taxon>Cnidaria</taxon>
        <taxon>Anthozoa</taxon>
        <taxon>Hexacorallia</taxon>
        <taxon>Scleractinia</taxon>
        <taxon>Caryophylliina</taxon>
        <taxon>Caryophylliidae</taxon>
        <taxon>Desmophyllum</taxon>
    </lineage>
</organism>
<protein>
    <submittedName>
        <fullName evidence="2">Uncharacterized protein</fullName>
    </submittedName>
</protein>
<keyword evidence="3" id="KW-1185">Reference proteome</keyword>
<name>A0A9W9YI72_9CNID</name>
<evidence type="ECO:0000313" key="2">
    <source>
        <dbReference type="EMBL" id="KAJ7350991.1"/>
    </source>
</evidence>
<gene>
    <name evidence="2" type="ORF">OS493_037348</name>
</gene>
<keyword evidence="1" id="KW-0175">Coiled coil</keyword>
<evidence type="ECO:0000256" key="1">
    <source>
        <dbReference type="SAM" id="Coils"/>
    </source>
</evidence>
<sequence length="343" mass="39290">MSDQAKLRGNAMKRSASYNGFNFGLPSNIDELKIEDSLLDSSAFSAEWSRVFHKQGGCGALIRSSNHTVDCSVSNGFEGVEKADVSLTELKRQEAVIEKDKARLEEEARLDASIATIHALETDLKRIKGEKAKLEGQGKETQDLLIKLEHQLRCANKELQRRENRVNQLVEERRSLEDYQIKSRSFAEEGSEILLCAANSNCQSARKAGNCRQKQRRTCQRKDKLQTRVLEGVTCQDIQRSYTGTTPGDQIYRETLETGTASKDPSQDEIIWEKAPHAVNGSQRYSKDSKPKTPLFMVQKVTREKFTTYRPDLWEKRQNVSKPARIQDRERKLLLKRWRKDRI</sequence>
<dbReference type="Proteomes" id="UP001163046">
    <property type="component" value="Unassembled WGS sequence"/>
</dbReference>
<proteinExistence type="predicted"/>